<name>A0A444VSH9_9FLAO</name>
<dbReference type="AlphaFoldDB" id="A0A444VSH9"/>
<reference evidence="1 2" key="1">
    <citation type="submission" date="2014-12" db="EMBL/GenBank/DDBJ databases">
        <title>Genome sequence of Flavobacterium anhuiense RCM74.</title>
        <authorList>
            <person name="Kim J.F."/>
            <person name="Song J.Y."/>
            <person name="Kwak M.-J."/>
            <person name="Lee S.-W."/>
        </authorList>
    </citation>
    <scope>NUCLEOTIDE SEQUENCE [LARGE SCALE GENOMIC DNA]</scope>
    <source>
        <strain evidence="1 2">RCM74</strain>
    </source>
</reference>
<accession>A0A444VSH9</accession>
<evidence type="ECO:0000313" key="1">
    <source>
        <dbReference type="EMBL" id="RYJ36589.1"/>
    </source>
</evidence>
<evidence type="ECO:0000313" key="2">
    <source>
        <dbReference type="Proteomes" id="UP000290433"/>
    </source>
</evidence>
<gene>
    <name evidence="1" type="ORF">NU08_4406</name>
</gene>
<comment type="caution">
    <text evidence="1">The sequence shown here is derived from an EMBL/GenBank/DDBJ whole genome shotgun (WGS) entry which is preliminary data.</text>
</comment>
<proteinExistence type="predicted"/>
<organism evidence="1 2">
    <name type="scientific">Flavobacterium anhuiense</name>
    <dbReference type="NCBI Taxonomy" id="459526"/>
    <lineage>
        <taxon>Bacteria</taxon>
        <taxon>Pseudomonadati</taxon>
        <taxon>Bacteroidota</taxon>
        <taxon>Flavobacteriia</taxon>
        <taxon>Flavobacteriales</taxon>
        <taxon>Flavobacteriaceae</taxon>
        <taxon>Flavobacterium</taxon>
    </lineage>
</organism>
<protein>
    <submittedName>
        <fullName evidence="1">Uncharacterized protein</fullName>
    </submittedName>
</protein>
<dbReference type="EMBL" id="JUIV01000028">
    <property type="protein sequence ID" value="RYJ36589.1"/>
    <property type="molecule type" value="Genomic_DNA"/>
</dbReference>
<dbReference type="Proteomes" id="UP000290433">
    <property type="component" value="Unassembled WGS sequence"/>
</dbReference>
<sequence length="51" mass="5921">MAGGNVLLLLSIQSKEYISICEVSELEHRTAYLRIMKKKQLFRIILKSKIN</sequence>